<protein>
    <recommendedName>
        <fullName evidence="2">HD-GYP domain-containing protein</fullName>
    </recommendedName>
</protein>
<accession>X1J500</accession>
<dbReference type="AlphaFoldDB" id="X1J500"/>
<evidence type="ECO:0008006" key="2">
    <source>
        <dbReference type="Google" id="ProtNLM"/>
    </source>
</evidence>
<reference evidence="1" key="1">
    <citation type="journal article" date="2014" name="Front. Microbiol.">
        <title>High frequency of phylogenetically diverse reductive dehalogenase-homologous genes in deep subseafloor sedimentary metagenomes.</title>
        <authorList>
            <person name="Kawai M."/>
            <person name="Futagami T."/>
            <person name="Toyoda A."/>
            <person name="Takaki Y."/>
            <person name="Nishi S."/>
            <person name="Hori S."/>
            <person name="Arai W."/>
            <person name="Tsubouchi T."/>
            <person name="Morono Y."/>
            <person name="Uchiyama I."/>
            <person name="Ito T."/>
            <person name="Fujiyama A."/>
            <person name="Inagaki F."/>
            <person name="Takami H."/>
        </authorList>
    </citation>
    <scope>NUCLEOTIDE SEQUENCE</scope>
    <source>
        <strain evidence="1">Expedition CK06-06</strain>
    </source>
</reference>
<dbReference type="EMBL" id="BARU01042847">
    <property type="protein sequence ID" value="GAH76565.1"/>
    <property type="molecule type" value="Genomic_DNA"/>
</dbReference>
<feature type="non-terminal residue" evidence="1">
    <location>
        <position position="104"/>
    </location>
</feature>
<organism evidence="1">
    <name type="scientific">marine sediment metagenome</name>
    <dbReference type="NCBI Taxonomy" id="412755"/>
    <lineage>
        <taxon>unclassified sequences</taxon>
        <taxon>metagenomes</taxon>
        <taxon>ecological metagenomes</taxon>
    </lineage>
</organism>
<name>X1J500_9ZZZZ</name>
<evidence type="ECO:0000313" key="1">
    <source>
        <dbReference type="EMBL" id="GAH76565.1"/>
    </source>
</evidence>
<comment type="caution">
    <text evidence="1">The sequence shown here is derived from an EMBL/GenBank/DDBJ whole genome shotgun (WGS) entry which is preliminary data.</text>
</comment>
<dbReference type="SUPFAM" id="SSF109604">
    <property type="entry name" value="HD-domain/PDEase-like"/>
    <property type="match status" value="1"/>
</dbReference>
<proteinExistence type="predicted"/>
<sequence length="104" mass="11938">MVLIFIDISTIKGIEKDALIASAILRDLCQYGLNDEFEHSCKDHPSLVKRLAEEHSLTCDNFYLIMRIIENHMGRWGYPQFIPHISLDGVLHFADNIEAKLPEV</sequence>
<gene>
    <name evidence="1" type="ORF">S03H2_65747</name>
</gene>